<keyword evidence="3 5" id="KW-0238">DNA-binding</keyword>
<dbReference type="PANTHER" id="PTHR30629">
    <property type="entry name" value="PROPHAGE INTEGRASE"/>
    <property type="match status" value="1"/>
</dbReference>
<evidence type="ECO:0000256" key="3">
    <source>
        <dbReference type="ARBA" id="ARBA00023125"/>
    </source>
</evidence>
<dbReference type="Pfam" id="PF14659">
    <property type="entry name" value="Phage_int_SAM_3"/>
    <property type="match status" value="1"/>
</dbReference>
<dbReference type="RefSeq" id="WP_203175346.1">
    <property type="nucleotide sequence ID" value="NZ_JAEVHM010000056.1"/>
</dbReference>
<dbReference type="PROSITE" id="PS51898">
    <property type="entry name" value="TYR_RECOMBINASE"/>
    <property type="match status" value="1"/>
</dbReference>
<dbReference type="InterPro" id="IPR011010">
    <property type="entry name" value="DNA_brk_join_enz"/>
</dbReference>
<feature type="domain" description="Core-binding (CB)" evidence="7">
    <location>
        <begin position="61"/>
        <end position="140"/>
    </location>
</feature>
<evidence type="ECO:0000256" key="5">
    <source>
        <dbReference type="PROSITE-ProRule" id="PRU01248"/>
    </source>
</evidence>
<dbReference type="InterPro" id="IPR013762">
    <property type="entry name" value="Integrase-like_cat_sf"/>
</dbReference>
<keyword evidence="4" id="KW-0233">DNA recombination</keyword>
<proteinExistence type="inferred from homology"/>
<evidence type="ECO:0000256" key="1">
    <source>
        <dbReference type="ARBA" id="ARBA00008857"/>
    </source>
</evidence>
<dbReference type="InterPro" id="IPR010998">
    <property type="entry name" value="Integrase_recombinase_N"/>
</dbReference>
<feature type="domain" description="Tyr recombinase" evidence="6">
    <location>
        <begin position="161"/>
        <end position="368"/>
    </location>
</feature>
<gene>
    <name evidence="8" type="ORF">JNW91_14040</name>
</gene>
<evidence type="ECO:0000259" key="7">
    <source>
        <dbReference type="PROSITE" id="PS51900"/>
    </source>
</evidence>
<keyword evidence="9" id="KW-1185">Reference proteome</keyword>
<keyword evidence="2" id="KW-0229">DNA integration</keyword>
<evidence type="ECO:0000313" key="8">
    <source>
        <dbReference type="EMBL" id="MBM0232881.1"/>
    </source>
</evidence>
<dbReference type="Proteomes" id="UP000601027">
    <property type="component" value="Unassembled WGS sequence"/>
</dbReference>
<organism evidence="8 9">
    <name type="scientific">Micromonospora parastrephiae</name>
    <dbReference type="NCBI Taxonomy" id="2806101"/>
    <lineage>
        <taxon>Bacteria</taxon>
        <taxon>Bacillati</taxon>
        <taxon>Actinomycetota</taxon>
        <taxon>Actinomycetes</taxon>
        <taxon>Micromonosporales</taxon>
        <taxon>Micromonosporaceae</taxon>
        <taxon>Micromonospora</taxon>
    </lineage>
</organism>
<dbReference type="InterPro" id="IPR050808">
    <property type="entry name" value="Phage_Integrase"/>
</dbReference>
<evidence type="ECO:0000259" key="6">
    <source>
        <dbReference type="PROSITE" id="PS51898"/>
    </source>
</evidence>
<accession>A0ABS1XUE9</accession>
<dbReference type="PROSITE" id="PS51900">
    <property type="entry name" value="CB"/>
    <property type="match status" value="1"/>
</dbReference>
<protein>
    <submittedName>
        <fullName evidence="8">Site-specific integrase</fullName>
    </submittedName>
</protein>
<dbReference type="Gene3D" id="1.10.150.130">
    <property type="match status" value="1"/>
</dbReference>
<dbReference type="PANTHER" id="PTHR30629:SF2">
    <property type="entry name" value="PROPHAGE INTEGRASE INTS-RELATED"/>
    <property type="match status" value="1"/>
</dbReference>
<dbReference type="InterPro" id="IPR002104">
    <property type="entry name" value="Integrase_catalytic"/>
</dbReference>
<comment type="caution">
    <text evidence="8">The sequence shown here is derived from an EMBL/GenBank/DDBJ whole genome shotgun (WGS) entry which is preliminary data.</text>
</comment>
<evidence type="ECO:0000256" key="4">
    <source>
        <dbReference type="ARBA" id="ARBA00023172"/>
    </source>
</evidence>
<dbReference type="SUPFAM" id="SSF56349">
    <property type="entry name" value="DNA breaking-rejoining enzymes"/>
    <property type="match status" value="1"/>
</dbReference>
<evidence type="ECO:0000313" key="9">
    <source>
        <dbReference type="Proteomes" id="UP000601027"/>
    </source>
</evidence>
<dbReference type="EMBL" id="JAEVHM010000056">
    <property type="protein sequence ID" value="MBM0232881.1"/>
    <property type="molecule type" value="Genomic_DNA"/>
</dbReference>
<dbReference type="Gene3D" id="1.10.443.10">
    <property type="entry name" value="Intergrase catalytic core"/>
    <property type="match status" value="1"/>
</dbReference>
<dbReference type="InterPro" id="IPR004107">
    <property type="entry name" value="Integrase_SAM-like_N"/>
</dbReference>
<dbReference type="Pfam" id="PF00589">
    <property type="entry name" value="Phage_integrase"/>
    <property type="match status" value="1"/>
</dbReference>
<comment type="similarity">
    <text evidence="1">Belongs to the 'phage' integrase family.</text>
</comment>
<dbReference type="CDD" id="cd01189">
    <property type="entry name" value="INT_ICEBs1_C_like"/>
    <property type="match status" value="1"/>
</dbReference>
<evidence type="ECO:0000256" key="2">
    <source>
        <dbReference type="ARBA" id="ARBA00022908"/>
    </source>
</evidence>
<reference evidence="8 9" key="1">
    <citation type="submission" date="2021-01" db="EMBL/GenBank/DDBJ databases">
        <title>Draft genome sequence of Micromonospora sp. strain STR1_7.</title>
        <authorList>
            <person name="Karlyshev A."/>
            <person name="Jawad R."/>
        </authorList>
    </citation>
    <scope>NUCLEOTIDE SEQUENCE [LARGE SCALE GENOMIC DNA]</scope>
    <source>
        <strain evidence="8 9">STR1-7</strain>
    </source>
</reference>
<dbReference type="InterPro" id="IPR044068">
    <property type="entry name" value="CB"/>
</dbReference>
<sequence length="384" mass="43139">MASVKRRTDDRPKPWLVRWRDEAGADRKKSFARKADADRFRAEVEHSLNDGSYIDPKAGKITFQQYAEGWRAAQQHRPNTAARKKSLLFKHVYPAIGGRQLVTIRHSTMQAFITGLSPDLAPSSIETVFRTVRAIYSAAKRDRLIKFDPCADITLPELPRVKVVPLTTGEVSALASAVKPRYRGLVEFDAGTGLRQGEVFGVEVDDINRTDKTLTVERQLQPAAGGGVVVCPLKNRHSYRTVPLGKAMFEVIDAHLAAYPPVAVEVLDVTGPKPVTRSARFVFLDDAGRPLNRNSFNESVWRPAREQVGLPEATQHDLRHFYASLLIRAGLNPKVVAERLGHRDATLTLNTYSHLWPDDDDRSRQAIDDVFERDVPHMRPKEQK</sequence>
<name>A0ABS1XUE9_9ACTN</name>